<feature type="region of interest" description="Disordered" evidence="9">
    <location>
        <begin position="1871"/>
        <end position="1897"/>
    </location>
</feature>
<dbReference type="InterPro" id="IPR001650">
    <property type="entry name" value="Helicase_C-like"/>
</dbReference>
<evidence type="ECO:0000313" key="12">
    <source>
        <dbReference type="EMBL" id="KAF5244368.1"/>
    </source>
</evidence>
<dbReference type="InterPro" id="IPR038718">
    <property type="entry name" value="SNF2-like_sf"/>
</dbReference>
<dbReference type="SUPFAM" id="SSF52540">
    <property type="entry name" value="P-loop containing nucleoside triphosphate hydrolases"/>
    <property type="match status" value="2"/>
</dbReference>
<feature type="region of interest" description="Disordered" evidence="9">
    <location>
        <begin position="1659"/>
        <end position="1683"/>
    </location>
</feature>
<dbReference type="GO" id="GO:0016887">
    <property type="term" value="F:ATP hydrolysis activity"/>
    <property type="evidence" value="ECO:0007669"/>
    <property type="project" value="InterPro"/>
</dbReference>
<feature type="domain" description="Helicase ATP-binding" evidence="10">
    <location>
        <begin position="938"/>
        <end position="1126"/>
    </location>
</feature>
<dbReference type="InterPro" id="IPR044574">
    <property type="entry name" value="ARIP4-like"/>
</dbReference>
<dbReference type="SMART" id="SM00487">
    <property type="entry name" value="DEXDc"/>
    <property type="match status" value="1"/>
</dbReference>
<name>A0AAN6C6Z0_FUSAU</name>
<evidence type="ECO:0000256" key="7">
    <source>
        <dbReference type="ARBA" id="ARBA00023125"/>
    </source>
</evidence>
<evidence type="ECO:0000259" key="10">
    <source>
        <dbReference type="PROSITE" id="PS51192"/>
    </source>
</evidence>
<feature type="compositionally biased region" description="Basic and acidic residues" evidence="9">
    <location>
        <begin position="1830"/>
        <end position="1841"/>
    </location>
</feature>
<dbReference type="GO" id="GO:0003677">
    <property type="term" value="F:DNA binding"/>
    <property type="evidence" value="ECO:0007669"/>
    <property type="project" value="UniProtKB-KW"/>
</dbReference>
<dbReference type="PANTHER" id="PTHR45797:SF1">
    <property type="entry name" value="HELICASE ARIP4"/>
    <property type="match status" value="1"/>
</dbReference>
<dbReference type="Pfam" id="PF24580">
    <property type="entry name" value="DUF7607"/>
    <property type="match status" value="1"/>
</dbReference>
<evidence type="ECO:0000256" key="3">
    <source>
        <dbReference type="ARBA" id="ARBA00022741"/>
    </source>
</evidence>
<dbReference type="GO" id="GO:0005524">
    <property type="term" value="F:ATP binding"/>
    <property type="evidence" value="ECO:0007669"/>
    <property type="project" value="UniProtKB-KW"/>
</dbReference>
<feature type="compositionally biased region" description="Basic and acidic residues" evidence="9">
    <location>
        <begin position="184"/>
        <end position="198"/>
    </location>
</feature>
<keyword evidence="3" id="KW-0547">Nucleotide-binding</keyword>
<feature type="region of interest" description="Disordered" evidence="9">
    <location>
        <begin position="1817"/>
        <end position="1841"/>
    </location>
</feature>
<feature type="region of interest" description="Disordered" evidence="9">
    <location>
        <begin position="477"/>
        <end position="497"/>
    </location>
</feature>
<dbReference type="InterPro" id="IPR000330">
    <property type="entry name" value="SNF2_N"/>
</dbReference>
<feature type="region of interest" description="Disordered" evidence="9">
    <location>
        <begin position="116"/>
        <end position="207"/>
    </location>
</feature>
<feature type="region of interest" description="Disordered" evidence="9">
    <location>
        <begin position="597"/>
        <end position="634"/>
    </location>
</feature>
<evidence type="ECO:0000256" key="6">
    <source>
        <dbReference type="ARBA" id="ARBA00022840"/>
    </source>
</evidence>
<feature type="domain" description="Helicase C-terminal" evidence="11">
    <location>
        <begin position="1288"/>
        <end position="1441"/>
    </location>
</feature>
<dbReference type="InterPro" id="IPR014001">
    <property type="entry name" value="Helicase_ATP-bd"/>
</dbReference>
<dbReference type="Proteomes" id="UP000537989">
    <property type="component" value="Unassembled WGS sequence"/>
</dbReference>
<evidence type="ECO:0000256" key="8">
    <source>
        <dbReference type="ARBA" id="ARBA00023242"/>
    </source>
</evidence>
<reference evidence="12 13" key="1">
    <citation type="submission" date="2020-02" db="EMBL/GenBank/DDBJ databases">
        <title>Identification and distribution of gene clusters putatively required for synthesis of sphingolipid metabolism inhibitors in phylogenetically diverse species of the filamentous fungus Fusarium.</title>
        <authorList>
            <person name="Kim H.-S."/>
            <person name="Busman M."/>
            <person name="Brown D.W."/>
            <person name="Divon H."/>
            <person name="Uhlig S."/>
            <person name="Proctor R.H."/>
        </authorList>
    </citation>
    <scope>NUCLEOTIDE SEQUENCE [LARGE SCALE GENOMIC DNA]</scope>
    <source>
        <strain evidence="12 13">NRRL 2903</strain>
    </source>
</reference>
<evidence type="ECO:0000256" key="4">
    <source>
        <dbReference type="ARBA" id="ARBA00022801"/>
    </source>
</evidence>
<dbReference type="PANTHER" id="PTHR45797">
    <property type="entry name" value="RAD54-LIKE"/>
    <property type="match status" value="1"/>
</dbReference>
<gene>
    <name evidence="12" type="ORF">FAUST_2379</name>
</gene>
<dbReference type="GO" id="GO:0005634">
    <property type="term" value="C:nucleus"/>
    <property type="evidence" value="ECO:0007669"/>
    <property type="project" value="UniProtKB-SubCell"/>
</dbReference>
<keyword evidence="8" id="KW-0539">Nucleus</keyword>
<evidence type="ECO:0000256" key="5">
    <source>
        <dbReference type="ARBA" id="ARBA00022806"/>
    </source>
</evidence>
<dbReference type="Pfam" id="PF00176">
    <property type="entry name" value="SNF2-rel_dom"/>
    <property type="match status" value="1"/>
</dbReference>
<dbReference type="Gene3D" id="3.40.50.10810">
    <property type="entry name" value="Tandem AAA-ATPase domain"/>
    <property type="match status" value="1"/>
</dbReference>
<keyword evidence="6" id="KW-0067">ATP-binding</keyword>
<keyword evidence="13" id="KW-1185">Reference proteome</keyword>
<feature type="compositionally biased region" description="Polar residues" evidence="9">
    <location>
        <begin position="134"/>
        <end position="147"/>
    </location>
</feature>
<dbReference type="InterPro" id="IPR027417">
    <property type="entry name" value="P-loop_NTPase"/>
</dbReference>
<evidence type="ECO:0000313" key="13">
    <source>
        <dbReference type="Proteomes" id="UP000537989"/>
    </source>
</evidence>
<organism evidence="12 13">
    <name type="scientific">Fusarium austroamericanum</name>
    <dbReference type="NCBI Taxonomy" id="282268"/>
    <lineage>
        <taxon>Eukaryota</taxon>
        <taxon>Fungi</taxon>
        <taxon>Dikarya</taxon>
        <taxon>Ascomycota</taxon>
        <taxon>Pezizomycotina</taxon>
        <taxon>Sordariomycetes</taxon>
        <taxon>Hypocreomycetidae</taxon>
        <taxon>Hypocreales</taxon>
        <taxon>Nectriaceae</taxon>
        <taxon>Fusarium</taxon>
    </lineage>
</organism>
<comment type="caution">
    <text evidence="12">The sequence shown here is derived from an EMBL/GenBank/DDBJ whole genome shotgun (WGS) entry which is preliminary data.</text>
</comment>
<dbReference type="PROSITE" id="PS51192">
    <property type="entry name" value="HELICASE_ATP_BIND_1"/>
    <property type="match status" value="1"/>
</dbReference>
<dbReference type="CDD" id="cd18793">
    <property type="entry name" value="SF2_C_SNF"/>
    <property type="match status" value="1"/>
</dbReference>
<evidence type="ECO:0000256" key="9">
    <source>
        <dbReference type="SAM" id="MobiDB-lite"/>
    </source>
</evidence>
<feature type="compositionally biased region" description="Polar residues" evidence="9">
    <location>
        <begin position="1885"/>
        <end position="1897"/>
    </location>
</feature>
<sequence length="1897" mass="214622">MGSIGEDDPYSWDINVVVQRLCVSGWAWSGDIDSLATRIREEEIDGKTLLTFEHVCSRQELMDCLHIKKARHKAAFAEVIVTLRSKSKGYWLWEQDFKRKRSSYWDEQVEERTICTKDRADSSNLPSGGHQKQGETSTLASASNATLHSADERITQEHASTNQMSGLQKDSHPNSVGNSNPPLIHERPTQGTESDERSTKRRRMAPTLLEEKPLNIAGAFLPTEADVLTYAAANANLVSEKAFPWEDAPAYAYLGDGKVSPEAIISPDNALTSLVREHKDSFDSISLRRIPPARRLVVNKALRRLFTGRYRIPQHSSSPSVLYDPDDEILELAELGGVGDETDDKTWDEVEKEESEYKNALHNGGESDALVTPERIAEVLNEAIDAVEAKWREKKLPKYERKAHGIWQKSRRDGTKNLQIQGAHELAKRLINRIQKLCHEIQKQDWTSESSYRDAAKSLEQSLEDKLYQTWLIKMLESSKPPPKPQGAHRPKPTTERQLNELLDDEVLTSSDEDDFVVPDSHTGLVEEGLGRDQRSPIRTMKEEPMNAETTFVDLTQDDLDDLDDLDDRDGCDMTNPIDLTSPAKDTNMCFVEETQNEAPETHTLETALPESTVPGGDVSGTSAPETQAPAGSIMESRDLDKQLDELPLETSLCPRSLTNLEPPPIENFGDLQKLASESLNKLARNSDRWRLLIGEMWQMEHERRKAAVNLILSEEPGAVWSKHIVPYLDALVRGKQGSNEEGFKGVLFDVIRLCHCFFMCQHKTEEHMSSMKPAKIKKHLVRQQSRLNMFEPFYMFIKLLVPHFPQDSQIYKQETYVLGDHFPEEEDDLDILDDLSDIDAEADRDRQRPRPKEIIRDKAAVDLREREKQRIEEQELRRIKLRTALASQPLVAGDGNRIIINESKEEDQGLIYVNDHIARSIKQHQVDGVRFIWNQIVRDASVRQGCLLAHTMGLGKTMQVITVLVALAEASESQDPSVVAQIPKDLQNSRTLVLCPAVLVDNWMDELLKWAPVNALGALRKCTANTPEHERPSIVTSWASDKGVLILSYNMFQILIEMSPELSNLLRDRPDVVVCDEAHYMKNRDSKTNKACSRFQTKSRIALTGSPLSNKLLEYFAMIDWVAPNFLGPYSEFREIYSAPVKQGLFHDSTTAERREAQMLLKALEQMVAPKVHRRNIVVMKGDLPPKQEFIIFVPPTEPQKKLYRLYMEGVSRDGGGTPDTLAAIPHLGLICSHPKCFQAKILEIIQNEIMSKVGEETDKSFPKTIIPEFTETLESFGDLDSPAISWKTELLTTVLNEAREVNDKVLVFSQSLITLDYLEDMCKNQGRTVSRMDGKTPVAVRQQQVKDFNQGSKEVFLISTAAGGVGLNIHGANRVVIFDIRHNPSHEQQAVGRAYRIGQQKKVFVYRFMVAGTFEDNLNNRQVFKMQLASRVVDKKNPISWSKRKGDVVAEIRDRPAADLVPYLGKDPILDKLIKLRENGEAIRSIVSTDTFEEEDLNATLTEEENKAVTKMIELNRLRVSNPEEYARRARSGMYLTEQARLRREQELPLHPTQAQPAHQSFDGAMDMPGDAQFLPASSTATQHQWDLPSINRPAALLNQGSAPMPMTGANTFFRGQYQTETPSTQQPVPNATFRELTQPLPSPNPSAGSTRIAQITNVSSNNPPNRESRSTQSPALLSHPSPIFKQNRMFNVRAEIPARTKFENRLRESIGNLQKCDLWPMRDYTFEDARALTTRIDRIREEGRYGLLPDMQQWNMLNEFISRQKFVIAIISGYISPEYVAQATAEDLEKRFEAISGFNEAEIFAKAREKAKDPDPINLQNIGRHNSHQDEERSKATDDMKVMREAMDNRRSRAVRLPTWANEALENAQKYRASPVVDTPKKQSISKSGTPHGA</sequence>
<feature type="compositionally biased region" description="Polar residues" evidence="9">
    <location>
        <begin position="157"/>
        <end position="181"/>
    </location>
</feature>
<feature type="region of interest" description="Disordered" evidence="9">
    <location>
        <begin position="1553"/>
        <end position="1586"/>
    </location>
</feature>
<dbReference type="InterPro" id="IPR056026">
    <property type="entry name" value="DUF7607"/>
</dbReference>
<protein>
    <submittedName>
        <fullName evidence="12">Uncharacterized protein</fullName>
    </submittedName>
</protein>
<keyword evidence="4" id="KW-0378">Hydrolase</keyword>
<evidence type="ECO:0000256" key="1">
    <source>
        <dbReference type="ARBA" id="ARBA00004123"/>
    </source>
</evidence>
<accession>A0AAN6C6Z0</accession>
<evidence type="ECO:0000259" key="11">
    <source>
        <dbReference type="PROSITE" id="PS51194"/>
    </source>
</evidence>
<comment type="subcellular location">
    <subcellularLocation>
        <location evidence="1">Nucleus</location>
    </subcellularLocation>
</comment>
<dbReference type="InterPro" id="IPR049730">
    <property type="entry name" value="SNF2/RAD54-like_C"/>
</dbReference>
<dbReference type="EMBL" id="JAAMOD010000047">
    <property type="protein sequence ID" value="KAF5244368.1"/>
    <property type="molecule type" value="Genomic_DNA"/>
</dbReference>
<comment type="similarity">
    <text evidence="2">Belongs to the SNF2/RAD54 helicase family.</text>
</comment>
<dbReference type="Pfam" id="PF00271">
    <property type="entry name" value="Helicase_C"/>
    <property type="match status" value="1"/>
</dbReference>
<proteinExistence type="inferred from homology"/>
<evidence type="ECO:0000256" key="2">
    <source>
        <dbReference type="ARBA" id="ARBA00007025"/>
    </source>
</evidence>
<keyword evidence="7" id="KW-0238">DNA-binding</keyword>
<dbReference type="Gene3D" id="3.40.50.300">
    <property type="entry name" value="P-loop containing nucleotide triphosphate hydrolases"/>
    <property type="match status" value="1"/>
</dbReference>
<dbReference type="SMART" id="SM00490">
    <property type="entry name" value="HELICc"/>
    <property type="match status" value="1"/>
</dbReference>
<keyword evidence="5" id="KW-0347">Helicase</keyword>
<dbReference type="GO" id="GO:0004386">
    <property type="term" value="F:helicase activity"/>
    <property type="evidence" value="ECO:0007669"/>
    <property type="project" value="UniProtKB-KW"/>
</dbReference>
<dbReference type="PROSITE" id="PS51194">
    <property type="entry name" value="HELICASE_CTER"/>
    <property type="match status" value="1"/>
</dbReference>